<keyword evidence="3" id="KW-1185">Reference proteome</keyword>
<dbReference type="AlphaFoldDB" id="A0AAD4XLX8"/>
<comment type="caution">
    <text evidence="2">The sequence shown here is derived from an EMBL/GenBank/DDBJ whole genome shotgun (WGS) entry which is preliminary data.</text>
</comment>
<protein>
    <submittedName>
        <fullName evidence="2">Uncharacterized protein</fullName>
    </submittedName>
</protein>
<sequence length="82" mass="9051">MAKTSMFLGFFLFVLIAMPTSSSSRMILEEVQEVVNKFPGVLKSRQLLPCPCVPEDCSPLECPIGTRPTRLHCCGCPVCYPV</sequence>
<feature type="signal peptide" evidence="1">
    <location>
        <begin position="1"/>
        <end position="24"/>
    </location>
</feature>
<evidence type="ECO:0000313" key="3">
    <source>
        <dbReference type="Proteomes" id="UP001202328"/>
    </source>
</evidence>
<accession>A0AAD4XLX8</accession>
<dbReference type="EMBL" id="JAJJMB010008202">
    <property type="protein sequence ID" value="KAI3925066.1"/>
    <property type="molecule type" value="Genomic_DNA"/>
</dbReference>
<keyword evidence="1" id="KW-0732">Signal</keyword>
<proteinExistence type="predicted"/>
<name>A0AAD4XLX8_9MAGN</name>
<evidence type="ECO:0000313" key="2">
    <source>
        <dbReference type="EMBL" id="KAI3925066.1"/>
    </source>
</evidence>
<feature type="chain" id="PRO_5042292942" evidence="1">
    <location>
        <begin position="25"/>
        <end position="82"/>
    </location>
</feature>
<gene>
    <name evidence="2" type="ORF">MKW98_009716</name>
</gene>
<dbReference type="Proteomes" id="UP001202328">
    <property type="component" value="Unassembled WGS sequence"/>
</dbReference>
<reference evidence="2" key="1">
    <citation type="submission" date="2022-04" db="EMBL/GenBank/DDBJ databases">
        <title>A functionally conserved STORR gene fusion in Papaver species that diverged 16.8 million years ago.</title>
        <authorList>
            <person name="Catania T."/>
        </authorList>
    </citation>
    <scope>NUCLEOTIDE SEQUENCE</scope>
    <source>
        <strain evidence="2">S-188037</strain>
    </source>
</reference>
<evidence type="ECO:0000256" key="1">
    <source>
        <dbReference type="SAM" id="SignalP"/>
    </source>
</evidence>
<organism evidence="2 3">
    <name type="scientific">Papaver atlanticum</name>
    <dbReference type="NCBI Taxonomy" id="357466"/>
    <lineage>
        <taxon>Eukaryota</taxon>
        <taxon>Viridiplantae</taxon>
        <taxon>Streptophyta</taxon>
        <taxon>Embryophyta</taxon>
        <taxon>Tracheophyta</taxon>
        <taxon>Spermatophyta</taxon>
        <taxon>Magnoliopsida</taxon>
        <taxon>Ranunculales</taxon>
        <taxon>Papaveraceae</taxon>
        <taxon>Papaveroideae</taxon>
        <taxon>Papaver</taxon>
    </lineage>
</organism>